<proteinExistence type="predicted"/>
<name>A0ABX1FSL3_9PSEU</name>
<dbReference type="RefSeq" id="WP_167978683.1">
    <property type="nucleotide sequence ID" value="NZ_VSRL01000215.1"/>
</dbReference>
<accession>A0ABX1FSL3</accession>
<gene>
    <name evidence="1" type="ORF">FXN61_36895</name>
</gene>
<dbReference type="EMBL" id="VSRL01000215">
    <property type="protein sequence ID" value="NKE62034.1"/>
    <property type="molecule type" value="Genomic_DNA"/>
</dbReference>
<reference evidence="1 2" key="1">
    <citation type="submission" date="2019-08" db="EMBL/GenBank/DDBJ databases">
        <title>Lentzea from Indian Himalayas.</title>
        <authorList>
            <person name="Mandal S."/>
            <person name="Mallick Gupta A."/>
            <person name="Maiti P.K."/>
            <person name="Sarkar J."/>
            <person name="Mandal S."/>
        </authorList>
    </citation>
    <scope>NUCLEOTIDE SEQUENCE [LARGE SCALE GENOMIC DNA]</scope>
    <source>
        <strain evidence="1 2">PSKA42</strain>
    </source>
</reference>
<organism evidence="1 2">
    <name type="scientific">Lentzea indica</name>
    <dbReference type="NCBI Taxonomy" id="2604800"/>
    <lineage>
        <taxon>Bacteria</taxon>
        <taxon>Bacillati</taxon>
        <taxon>Actinomycetota</taxon>
        <taxon>Actinomycetes</taxon>
        <taxon>Pseudonocardiales</taxon>
        <taxon>Pseudonocardiaceae</taxon>
        <taxon>Lentzea</taxon>
    </lineage>
</organism>
<evidence type="ECO:0000313" key="1">
    <source>
        <dbReference type="EMBL" id="NKE62034.1"/>
    </source>
</evidence>
<dbReference type="Proteomes" id="UP001515943">
    <property type="component" value="Unassembled WGS sequence"/>
</dbReference>
<evidence type="ECO:0000313" key="2">
    <source>
        <dbReference type="Proteomes" id="UP001515943"/>
    </source>
</evidence>
<sequence length="68" mass="7251">MRDPGPAVILALGAAIYVFDLKVEAFGMTFTAAEICRAGIVEPPAPLPTYPAIQLHESPRAVSVRSWA</sequence>
<comment type="caution">
    <text evidence="1">The sequence shown here is derived from an EMBL/GenBank/DDBJ whole genome shotgun (WGS) entry which is preliminary data.</text>
</comment>
<protein>
    <submittedName>
        <fullName evidence="1">Uncharacterized protein</fullName>
    </submittedName>
</protein>
<keyword evidence="2" id="KW-1185">Reference proteome</keyword>